<proteinExistence type="predicted"/>
<feature type="non-terminal residue" evidence="1">
    <location>
        <position position="1"/>
    </location>
</feature>
<name>A0A0M9ADT4_9HYME</name>
<reference evidence="1 2" key="1">
    <citation type="submission" date="2015-07" db="EMBL/GenBank/DDBJ databases">
        <title>The genome of Melipona quadrifasciata.</title>
        <authorList>
            <person name="Pan H."/>
            <person name="Kapheim K."/>
        </authorList>
    </citation>
    <scope>NUCLEOTIDE SEQUENCE [LARGE SCALE GENOMIC DNA]</scope>
    <source>
        <strain evidence="1">0111107301</strain>
        <tissue evidence="1">Whole body</tissue>
    </source>
</reference>
<evidence type="ECO:0000313" key="2">
    <source>
        <dbReference type="Proteomes" id="UP000053105"/>
    </source>
</evidence>
<accession>A0A0M9ADT4</accession>
<dbReference type="AlphaFoldDB" id="A0A0M9ADT4"/>
<evidence type="ECO:0000313" key="1">
    <source>
        <dbReference type="EMBL" id="KOX81273.1"/>
    </source>
</evidence>
<dbReference type="EMBL" id="KQ435689">
    <property type="protein sequence ID" value="KOX81273.1"/>
    <property type="molecule type" value="Genomic_DNA"/>
</dbReference>
<organism evidence="1 2">
    <name type="scientific">Melipona quadrifasciata</name>
    <dbReference type="NCBI Taxonomy" id="166423"/>
    <lineage>
        <taxon>Eukaryota</taxon>
        <taxon>Metazoa</taxon>
        <taxon>Ecdysozoa</taxon>
        <taxon>Arthropoda</taxon>
        <taxon>Hexapoda</taxon>
        <taxon>Insecta</taxon>
        <taxon>Pterygota</taxon>
        <taxon>Neoptera</taxon>
        <taxon>Endopterygota</taxon>
        <taxon>Hymenoptera</taxon>
        <taxon>Apocrita</taxon>
        <taxon>Aculeata</taxon>
        <taxon>Apoidea</taxon>
        <taxon>Anthophila</taxon>
        <taxon>Apidae</taxon>
        <taxon>Melipona</taxon>
    </lineage>
</organism>
<protein>
    <submittedName>
        <fullName evidence="1">Uncharacterized protein</fullName>
    </submittedName>
</protein>
<keyword evidence="2" id="KW-1185">Reference proteome</keyword>
<sequence>EEYVRIGPKQTEREKKHWVMAAYQTVGSQSLSQSGVIKKRIPLPAPSRVTALINRHIITT</sequence>
<gene>
    <name evidence="1" type="ORF">WN51_00181</name>
</gene>
<dbReference type="Proteomes" id="UP000053105">
    <property type="component" value="Unassembled WGS sequence"/>
</dbReference>